<evidence type="ECO:0000256" key="4">
    <source>
        <dbReference type="ARBA" id="ARBA00023002"/>
    </source>
</evidence>
<evidence type="ECO:0000256" key="1">
    <source>
        <dbReference type="ARBA" id="ARBA00009183"/>
    </source>
</evidence>
<keyword evidence="4 6" id="KW-0560">Oxidoreductase</keyword>
<feature type="compositionally biased region" description="Polar residues" evidence="7">
    <location>
        <begin position="569"/>
        <end position="580"/>
    </location>
</feature>
<feature type="compositionally biased region" description="Low complexity" evidence="7">
    <location>
        <begin position="1583"/>
        <end position="1596"/>
    </location>
</feature>
<dbReference type="GO" id="GO:0050660">
    <property type="term" value="F:flavin adenine dinucleotide binding"/>
    <property type="evidence" value="ECO:0007669"/>
    <property type="project" value="InterPro"/>
</dbReference>
<feature type="region of interest" description="Disordered" evidence="7">
    <location>
        <begin position="1059"/>
        <end position="1099"/>
    </location>
</feature>
<dbReference type="PRINTS" id="PR00370">
    <property type="entry name" value="FMOXYGENASE"/>
</dbReference>
<dbReference type="InterPro" id="IPR036188">
    <property type="entry name" value="FAD/NAD-bd_sf"/>
</dbReference>
<evidence type="ECO:0000256" key="3">
    <source>
        <dbReference type="ARBA" id="ARBA00022827"/>
    </source>
</evidence>
<gene>
    <name evidence="8" type="ORF">HYH03_006500</name>
</gene>
<keyword evidence="2 6" id="KW-0285">Flavoprotein</keyword>
<feature type="compositionally biased region" description="Basic residues" evidence="7">
    <location>
        <begin position="960"/>
        <end position="969"/>
    </location>
</feature>
<feature type="compositionally biased region" description="Polar residues" evidence="7">
    <location>
        <begin position="1605"/>
        <end position="1617"/>
    </location>
</feature>
<feature type="region of interest" description="Disordered" evidence="7">
    <location>
        <begin position="1560"/>
        <end position="1617"/>
    </location>
</feature>
<dbReference type="Pfam" id="PF00743">
    <property type="entry name" value="FMO-like"/>
    <property type="match status" value="1"/>
</dbReference>
<feature type="region of interest" description="Disordered" evidence="7">
    <location>
        <begin position="804"/>
        <end position="839"/>
    </location>
</feature>
<feature type="compositionally biased region" description="Low complexity" evidence="7">
    <location>
        <begin position="884"/>
        <end position="895"/>
    </location>
</feature>
<feature type="region of interest" description="Disordered" evidence="7">
    <location>
        <begin position="1177"/>
        <end position="1196"/>
    </location>
</feature>
<comment type="caution">
    <text evidence="8">The sequence shown here is derived from an EMBL/GenBank/DDBJ whole genome shotgun (WGS) entry which is preliminary data.</text>
</comment>
<comment type="catalytic activity">
    <reaction evidence="5">
        <text>indole-3-pyruvate + NADPH + O2 + H(+) = (indol-3-yl)acetate + CO2 + NADP(+) + H2O</text>
        <dbReference type="Rhea" id="RHEA:34331"/>
        <dbReference type="ChEBI" id="CHEBI:15377"/>
        <dbReference type="ChEBI" id="CHEBI:15378"/>
        <dbReference type="ChEBI" id="CHEBI:15379"/>
        <dbReference type="ChEBI" id="CHEBI:16526"/>
        <dbReference type="ChEBI" id="CHEBI:17640"/>
        <dbReference type="ChEBI" id="CHEBI:30854"/>
        <dbReference type="ChEBI" id="CHEBI:57783"/>
        <dbReference type="ChEBI" id="CHEBI:58349"/>
        <dbReference type="EC" id="1.14.13.168"/>
    </reaction>
</comment>
<name>A0A835Y3E6_9CHLO</name>
<feature type="compositionally biased region" description="Gly residues" evidence="7">
    <location>
        <begin position="1211"/>
        <end position="1224"/>
    </location>
</feature>
<reference evidence="8" key="1">
    <citation type="journal article" date="2020" name="bioRxiv">
        <title>Comparative genomics of Chlamydomonas.</title>
        <authorList>
            <person name="Craig R.J."/>
            <person name="Hasan A.R."/>
            <person name="Ness R.W."/>
            <person name="Keightley P.D."/>
        </authorList>
    </citation>
    <scope>NUCLEOTIDE SEQUENCE</scope>
    <source>
        <strain evidence="8">CCAP 11/70</strain>
    </source>
</reference>
<feature type="compositionally biased region" description="Gly residues" evidence="7">
    <location>
        <begin position="772"/>
        <end position="781"/>
    </location>
</feature>
<dbReference type="GO" id="GO:0103075">
    <property type="term" value="F:indole-3-pyruvate monooxygenase activity"/>
    <property type="evidence" value="ECO:0007669"/>
    <property type="project" value="UniProtKB-EC"/>
</dbReference>
<dbReference type="Gene3D" id="3.50.50.60">
    <property type="entry name" value="FAD/NAD(P)-binding domain"/>
    <property type="match status" value="1"/>
</dbReference>
<accession>A0A835Y3E6</accession>
<feature type="region of interest" description="Disordered" evidence="7">
    <location>
        <begin position="1282"/>
        <end position="1303"/>
    </location>
</feature>
<comment type="cofactor">
    <cofactor evidence="6">
        <name>FAD</name>
        <dbReference type="ChEBI" id="CHEBI:57692"/>
    </cofactor>
</comment>
<feature type="region of interest" description="Disordered" evidence="7">
    <location>
        <begin position="1471"/>
        <end position="1503"/>
    </location>
</feature>
<dbReference type="SUPFAM" id="SSF51905">
    <property type="entry name" value="FAD/NAD(P)-binding domain"/>
    <property type="match status" value="2"/>
</dbReference>
<dbReference type="EMBL" id="JAEHOE010000025">
    <property type="protein sequence ID" value="KAG2495226.1"/>
    <property type="molecule type" value="Genomic_DNA"/>
</dbReference>
<feature type="region of interest" description="Disordered" evidence="7">
    <location>
        <begin position="1654"/>
        <end position="1686"/>
    </location>
</feature>
<feature type="compositionally biased region" description="Polar residues" evidence="7">
    <location>
        <begin position="1572"/>
        <end position="1582"/>
    </location>
</feature>
<evidence type="ECO:0000313" key="9">
    <source>
        <dbReference type="Proteomes" id="UP000612055"/>
    </source>
</evidence>
<dbReference type="GO" id="GO:0004499">
    <property type="term" value="F:N,N-dimethylaniline monooxygenase activity"/>
    <property type="evidence" value="ECO:0007669"/>
    <property type="project" value="InterPro"/>
</dbReference>
<dbReference type="InterPro" id="IPR000960">
    <property type="entry name" value="Flavin_mOase"/>
</dbReference>
<feature type="region of interest" description="Disordered" evidence="7">
    <location>
        <begin position="527"/>
        <end position="580"/>
    </location>
</feature>
<keyword evidence="9" id="KW-1185">Reference proteome</keyword>
<feature type="compositionally biased region" description="Low complexity" evidence="7">
    <location>
        <begin position="1673"/>
        <end position="1686"/>
    </location>
</feature>
<feature type="compositionally biased region" description="Gly residues" evidence="7">
    <location>
        <begin position="537"/>
        <end position="568"/>
    </location>
</feature>
<evidence type="ECO:0000256" key="5">
    <source>
        <dbReference type="ARBA" id="ARBA00047707"/>
    </source>
</evidence>
<feature type="compositionally biased region" description="Polar residues" evidence="7">
    <location>
        <begin position="1471"/>
        <end position="1484"/>
    </location>
</feature>
<feature type="region of interest" description="Disordered" evidence="7">
    <location>
        <begin position="630"/>
        <end position="705"/>
    </location>
</feature>
<keyword evidence="3 6" id="KW-0274">FAD</keyword>
<feature type="region of interest" description="Disordered" evidence="7">
    <location>
        <begin position="1316"/>
        <end position="1364"/>
    </location>
</feature>
<sequence>MEESAFVSSTEQLIPTSLRRVLVVGAGVAGLQTCRQLLKLGLNVLVLDSNDDLGGVWVRNYVGFGLQVPWKLYQFPEFPWPKDLQPSSEYPTGQEVQEYIRAYAARFDLRRHIRFSCKLLRLRWCHVSRTWDALYADTVAEKFYKVNVDYAVMCSGIYSQPYIPDYEGADSYAGIQLHAKDFTDLTLARGRRVVIVGAGKTGLDCVSSLVAANTAASVTLLYRQAHWPVPRRMLGTSVRYLMFNRMASNLMPPYYTAGPAQQMGARAMAPIKRLFWSTIESVILRKFQITEQMRPRVQLPTDLFYGGQILDNSMDKLIRGDVITTVKGEINRFVRNGVILQDGNFVAADLVLYCTGYLKTYEYLEGDMRAKLDLQKDGLYLYRNCLPYAVPHLAFVGSEVSTYNNILTDGLQALWLANVLGGRVKLPPPTLMAEDVRAQQRWRRAVMPAQRSRGSVLMLYMMQYHDQLLEDVGAATRRKGLNALAECCGSYTAEDYTPLLKGDSPIIPGLVGAEELAAAGLQPAALAAGRGSRREQGGGGGGMPGLGAGGGSGGGFGNSHGHPYGNGNGNSTANGYSNGSSGNHPGSALYGSGSGGPYSNSTGVAPGAASAAAPVDVCCTHGHSRLYRHSRGATQYKGGSGSGYNGYEADHGSPTQHHPRSLRSHSNPLHRGSRGQPSTPAASSGGGRRHSGDSPTAQPDTGSAAAACGACGGTSTCDGCHCAGRPYGVPGIGPASMRRYGSHPQNLAGGAMAASSLPSPGGPLSSSAVGASGSGGRGGAASTGAYAGRRSSCSSELPVLSAHGRSTDVSGESFGLDAAPAGFPSPSARQSHSSRGRRCRTASGLAAVAAASHAAAAAALGGAASAGGGQSAPQGAEWGPPAYPHASHPYAHSPPQGRHPGLPYGPGAHHNHVPGPYGPGPAHVGPTHLGPSQHVGGACPPLPPHPHPHLHAQHLPSHPPRPRSPKHGSPRGGRPVGITDPAYGGSCGGGTDGSLGADGSPSGSHRQRSSPHMPAVFTPPLAIVTGGGGDSTACFCQSPQDRTGGCACGPASPTAVAVAGGGGGRSKEPSPRFQPLASPSRLCRRGAPEAEAGPEEETLSSALRMTPVSGLPSGGPLLSSGGGVNSTCGGGSTGGGGMGGIGVRLADAVSALGLPARGSSAPDHPCAAVDVLSPADGAASGNGGSGSPTTASEEEAFRRGNGAALAATIGGGGVSPYEGPGGVGRPQNLSLDERRRPPAAAAVPAAPGLSEVRERPLTAAELAAAAVDAVSALALTVTSVSDPSHVLSGASHASTRRASVCSGSGVLDSTDSFAAASRQRLQPPPPPSALQDAADVPSPWTSAAAPQEEEEEEAGSQPTHTAPTHIPTHIAAATHEPPRSASLAAWQRSSTTAGSTGSAASGAAAAAAAAVARQQSYGRSPQPDEQFSVAVRTPSGTGGGAAISVGAAAAVVATASYDEELSAFDIPMRMRQSSAGRGPSTSGVSSYSTGASDGGSGGGGGAVSATAANRGSLDFTASGGRMLTSPTLLPPAAAAGAVCAAASPPPPFAAASGSWVAASRSRGSPTEVPQRVTLTQLSQPRRSGSGAASGLSGPAADPGNEPGSLLSTQQLGGPSSSAFARAADVPYSGAATDAMTSFGTTISLAAGFATLASSPMGPSPTAPATSRTGSGGLLQPPALPSLPTLPSNAFPTPPLLVRTATAEAVASPGTASHNYTLALWGPSGGGVGTLLTGGGGGHSSVATGDSGFGGLLSNPCHSGEYDCAHVDMASPVVSGSFAMPYRHGEPEAAAAEAVGREALASALAARGGVAVPIGLDAFGPRT</sequence>
<dbReference type="PANTHER" id="PTHR43539">
    <property type="entry name" value="FLAVIN-BINDING MONOOXYGENASE-LIKE PROTEIN (AFU_ORTHOLOGUE AFUA_4G09220)"/>
    <property type="match status" value="1"/>
</dbReference>
<comment type="similarity">
    <text evidence="1 6">Belongs to the FMO family.</text>
</comment>
<protein>
    <recommendedName>
        <fullName evidence="6">Flavin-containing monooxygenase</fullName>
        <ecNumber evidence="6">1.-.-.-</ecNumber>
    </recommendedName>
</protein>
<evidence type="ECO:0000313" key="8">
    <source>
        <dbReference type="EMBL" id="KAG2495226.1"/>
    </source>
</evidence>
<organism evidence="8 9">
    <name type="scientific">Edaphochlamys debaryana</name>
    <dbReference type="NCBI Taxonomy" id="47281"/>
    <lineage>
        <taxon>Eukaryota</taxon>
        <taxon>Viridiplantae</taxon>
        <taxon>Chlorophyta</taxon>
        <taxon>core chlorophytes</taxon>
        <taxon>Chlorophyceae</taxon>
        <taxon>CS clade</taxon>
        <taxon>Chlamydomonadales</taxon>
        <taxon>Chlamydomonadales incertae sedis</taxon>
        <taxon>Edaphochlamys</taxon>
    </lineage>
</organism>
<dbReference type="EC" id="1.-.-.-" evidence="6"/>
<feature type="compositionally biased region" description="Low complexity" evidence="7">
    <location>
        <begin position="1389"/>
        <end position="1398"/>
    </location>
</feature>
<dbReference type="InterPro" id="IPR050982">
    <property type="entry name" value="Auxin_biosynth/cation_transpt"/>
</dbReference>
<evidence type="ECO:0000256" key="2">
    <source>
        <dbReference type="ARBA" id="ARBA00022630"/>
    </source>
</evidence>
<dbReference type="OrthoDB" id="66881at2759"/>
<keyword evidence="6" id="KW-0503">Monooxygenase</keyword>
<feature type="region of interest" description="Disordered" evidence="7">
    <location>
        <begin position="1211"/>
        <end position="1251"/>
    </location>
</feature>
<dbReference type="PANTHER" id="PTHR43539:SF78">
    <property type="entry name" value="FLAVIN-CONTAINING MONOOXYGENASE"/>
    <property type="match status" value="1"/>
</dbReference>
<evidence type="ECO:0000256" key="7">
    <source>
        <dbReference type="SAM" id="MobiDB-lite"/>
    </source>
</evidence>
<feature type="region of interest" description="Disordered" evidence="7">
    <location>
        <begin position="1376"/>
        <end position="1398"/>
    </location>
</feature>
<proteinExistence type="inferred from homology"/>
<feature type="compositionally biased region" description="Low complexity" evidence="7">
    <location>
        <begin position="751"/>
        <end position="771"/>
    </location>
</feature>
<feature type="region of interest" description="Disordered" evidence="7">
    <location>
        <begin position="863"/>
        <end position="1024"/>
    </location>
</feature>
<dbReference type="InterPro" id="IPR020946">
    <property type="entry name" value="Flavin_mOase-like"/>
</dbReference>
<dbReference type="GO" id="GO:0050661">
    <property type="term" value="F:NADP binding"/>
    <property type="evidence" value="ECO:0007669"/>
    <property type="project" value="InterPro"/>
</dbReference>
<feature type="region of interest" description="Disordered" evidence="7">
    <location>
        <begin position="751"/>
        <end position="787"/>
    </location>
</feature>
<dbReference type="Proteomes" id="UP000612055">
    <property type="component" value="Unassembled WGS sequence"/>
</dbReference>
<feature type="compositionally biased region" description="Low complexity" evidence="7">
    <location>
        <begin position="1238"/>
        <end position="1247"/>
    </location>
</feature>
<evidence type="ECO:0000256" key="6">
    <source>
        <dbReference type="RuleBase" id="RU361177"/>
    </source>
</evidence>
<feature type="compositionally biased region" description="Gly residues" evidence="7">
    <location>
        <begin position="1492"/>
        <end position="1502"/>
    </location>
</feature>